<sequence>MKTYKFTFINKSGIAFCTQCCRKDLIGSRGETVEFVRINEFIGNMGIVMSSYHDIYLSVGIESSMFQSTKIPKEIQMSGFLDVETKSRE</sequence>
<comment type="caution">
    <text evidence="1">The sequence shown here is derived from an EMBL/GenBank/DDBJ whole genome shotgun (WGS) entry which is preliminary data.</text>
</comment>
<organism evidence="1 2">
    <name type="scientific">Phormidesmis priestleyi ULC007</name>
    <dbReference type="NCBI Taxonomy" id="1920490"/>
    <lineage>
        <taxon>Bacteria</taxon>
        <taxon>Bacillati</taxon>
        <taxon>Cyanobacteriota</taxon>
        <taxon>Cyanophyceae</taxon>
        <taxon>Leptolyngbyales</taxon>
        <taxon>Leptolyngbyaceae</taxon>
        <taxon>Phormidesmis</taxon>
    </lineage>
</organism>
<reference evidence="1 2" key="1">
    <citation type="submission" date="2018-02" db="EMBL/GenBank/DDBJ databases">
        <authorList>
            <person name="Cohen D.B."/>
            <person name="Kent A.D."/>
        </authorList>
    </citation>
    <scope>NUCLEOTIDE SEQUENCE [LARGE SCALE GENOMIC DNA]</scope>
    <source>
        <strain evidence="1 2">ULC007</strain>
    </source>
</reference>
<gene>
    <name evidence="1" type="ORF">C7B65_10150</name>
</gene>
<evidence type="ECO:0000313" key="2">
    <source>
        <dbReference type="Proteomes" id="UP000238634"/>
    </source>
</evidence>
<name>A0A2T1DGL9_9CYAN</name>
<proteinExistence type="predicted"/>
<evidence type="ECO:0000313" key="1">
    <source>
        <dbReference type="EMBL" id="PSB19649.1"/>
    </source>
</evidence>
<dbReference type="AlphaFoldDB" id="A0A2T1DGL9"/>
<protein>
    <submittedName>
        <fullName evidence="1">Uncharacterized protein</fullName>
    </submittedName>
</protein>
<reference evidence="1 2" key="2">
    <citation type="submission" date="2018-03" db="EMBL/GenBank/DDBJ databases">
        <title>The ancient ancestry and fast evolution of plastids.</title>
        <authorList>
            <person name="Moore K.R."/>
            <person name="Magnabosco C."/>
            <person name="Momper L."/>
            <person name="Gold D.A."/>
            <person name="Bosak T."/>
            <person name="Fournier G.P."/>
        </authorList>
    </citation>
    <scope>NUCLEOTIDE SEQUENCE [LARGE SCALE GENOMIC DNA]</scope>
    <source>
        <strain evidence="1 2">ULC007</strain>
    </source>
</reference>
<accession>A0A2T1DGL9</accession>
<dbReference type="EMBL" id="PVWG01000009">
    <property type="protein sequence ID" value="PSB19649.1"/>
    <property type="molecule type" value="Genomic_DNA"/>
</dbReference>
<keyword evidence="2" id="KW-1185">Reference proteome</keyword>
<dbReference type="Proteomes" id="UP000238634">
    <property type="component" value="Unassembled WGS sequence"/>
</dbReference>